<name>A0A1Y5I9D0_OSTTA</name>
<sequence>MPPGASADDPARAASRAESAIGDLARVDAVRKSLDAGRGMVETSRAATRTLEASGATTVSGRYALEAEALAPLMETVREGIDGLESGARAPLRVVALGRSGVGKSHVLNALLRELARRGNDDAKDVERRRTWSDATALTITSMVAHDQAAEEEAADKLRAIEDGGSGAALDANARMFAPPPALDREKTAAMYVPRHLRGRAIRGDAFKDSEAENLQKEKMNRAKKQASKKGQPKATYLLYKEHQEQLAREAAARAAAEEKLRNYENMIDAYELPARSIPFSESPDPPEEFLSEDVRMPFLLPEGDVMDTTSVASSVSTSDTFRVTLVYFAPDVVKKHVHALRHAVRVARQVAEAQSKLGDYAETFVRREIEATGANEVTLLDFKKKAREGEFDPDDGYGLPSELRVACAMVGLDPNMLSLEDVDEDKCAIPPQYITRLGQRVVFEYEPDSPSGKVDYSVADNFYRALRATKHTIWTQTHTPASCWGLLREVRIDIPVPPENRGLVLVDAPGAGDTDPARDRHLIAALRNASAVICLGDARETTGDIVRALHKSGFLQQLITRPATRRLINAVQGDRIWGDSSTTFRKARALLKSELGKEVTNSELEEHQPPIDKDIQWAIDRIINQNSVTIANVRRSELLGMLMDQSGSVAETMPTANAVISVAWKFVEIRSSWSAALDPTLENVREVTGHACLYSILDELKHARDLKLLRRSTRKVHDALQTFCEMAEPLVALPSSCDDSLRGFHDEIEFRLGADASYAGRKVWEAAYRFCRETVYSVLSESIKSLEAHAIKYGDAKLVRTVLTKTLNRDKSLELRRQEIRTQKDVEDFIMDAKSSMLQIIGSTFDGAFKTTKNDSSEASIGSLLSLCNSVLRHWAAQMMDDKDDCFEAMMKERFTDLVGEKKDPSRAMMRSFMRMALRNFKLTARASKAYTPNRSIARDTEALHQKCMKRINAVVNKQVKAIAEGCLCAHWNHDDEGHDAITPTPEGVDAFMEYTINAFSLSACTMYDLIVDEVEQTIIQWFEPLARRASEDVHKSCLSCVRPYVKKQVMPEFRALVARPQMVRSIEQDLSRVYRLMEVTTAVLGDEAAPAISNAEKVQRLMEKSRLGARPYVLTRRELSHSKSCAEARTSDDAVHISLDEFPIAIHMVKDAAPPEDNIQEEPEEEEEEEEEEDSIQETLVIEQSPAQTDDDEVDKVEKSIVKEVVEQEAVEDEAFFTVGHAPAQQTTPMKDVQTQTDNDDSPTSFNLMSPSSARQRGIAVQTDDGDDGPVDETKIPSHRIQAPVGVDEQFFSSSKSEDTMTLKKKSPHTMVKASRSKSPESARAASARTNDGDANRLPKRRRTEFQCVQELHTVGTKYPPLGKKKLRLAAKPYEAPPEALEMPHPALLDLVGDAPDAEGSRAFDFESDQEAAPPSRPAARVPVTAFDESQWKHLDPTGSPAGLAPVRIPRSSEDSPSASDAWGSRFNASRPSPSATQSKRST</sequence>
<feature type="coiled-coil region" evidence="1">
    <location>
        <begin position="240"/>
        <end position="267"/>
    </location>
</feature>
<feature type="compositionally biased region" description="Polar residues" evidence="2">
    <location>
        <begin position="1226"/>
        <end position="1257"/>
    </location>
</feature>
<evidence type="ECO:0000256" key="1">
    <source>
        <dbReference type="SAM" id="Coils"/>
    </source>
</evidence>
<accession>A0A1Y5I9D0</accession>
<proteinExistence type="predicted"/>
<feature type="compositionally biased region" description="Acidic residues" evidence="2">
    <location>
        <begin position="1160"/>
        <end position="1178"/>
    </location>
</feature>
<organism evidence="3">
    <name type="scientific">Ostreococcus tauri</name>
    <name type="common">Marine green alga</name>
    <dbReference type="NCBI Taxonomy" id="70448"/>
    <lineage>
        <taxon>Eukaryota</taxon>
        <taxon>Viridiplantae</taxon>
        <taxon>Chlorophyta</taxon>
        <taxon>Mamiellophyceae</taxon>
        <taxon>Mamiellales</taxon>
        <taxon>Bathycoccaceae</taxon>
        <taxon>Ostreococcus</taxon>
    </lineage>
</organism>
<gene>
    <name evidence="3" type="ORF">BE221DRAFT_115474</name>
</gene>
<dbReference type="EMBL" id="KZ155785">
    <property type="protein sequence ID" value="OUS46061.1"/>
    <property type="molecule type" value="Genomic_DNA"/>
</dbReference>
<reference evidence="3" key="1">
    <citation type="submission" date="2017-04" db="EMBL/GenBank/DDBJ databases">
        <title>Population genomics of picophytoplankton unveils novel chromosome hypervariability.</title>
        <authorList>
            <consortium name="DOE Joint Genome Institute"/>
            <person name="Blanc-Mathieu R."/>
            <person name="Krasovec M."/>
            <person name="Hebrard M."/>
            <person name="Yau S."/>
            <person name="Desgranges E."/>
            <person name="Martin J."/>
            <person name="Schackwitz W."/>
            <person name="Kuo A."/>
            <person name="Salin G."/>
            <person name="Donnadieu C."/>
            <person name="Desdevises Y."/>
            <person name="Sanchez-Ferandin S."/>
            <person name="Moreau H."/>
            <person name="Rivals E."/>
            <person name="Grigoriev I.V."/>
            <person name="Grimsley N."/>
            <person name="Eyre-Walker A."/>
            <person name="Piganeau G."/>
        </authorList>
    </citation>
    <scope>NUCLEOTIDE SEQUENCE [LARGE SCALE GENOMIC DNA]</scope>
    <source>
        <strain evidence="3">RCC 1115</strain>
    </source>
</reference>
<evidence type="ECO:0008006" key="4">
    <source>
        <dbReference type="Google" id="ProtNLM"/>
    </source>
</evidence>
<keyword evidence="1" id="KW-0175">Coiled coil</keyword>
<feature type="compositionally biased region" description="Polar residues" evidence="2">
    <location>
        <begin position="1469"/>
        <end position="1485"/>
    </location>
</feature>
<evidence type="ECO:0000256" key="2">
    <source>
        <dbReference type="SAM" id="MobiDB-lite"/>
    </source>
</evidence>
<feature type="compositionally biased region" description="Low complexity" evidence="2">
    <location>
        <begin position="1414"/>
        <end position="1426"/>
    </location>
</feature>
<dbReference type="Proteomes" id="UP000195557">
    <property type="component" value="Unassembled WGS sequence"/>
</dbReference>
<protein>
    <recommendedName>
        <fullName evidence="4">P-loop containing nucleoside triphosphate hydrolase</fullName>
    </recommendedName>
</protein>
<feature type="region of interest" description="Disordered" evidence="2">
    <location>
        <begin position="1219"/>
        <end position="1344"/>
    </location>
</feature>
<feature type="region of interest" description="Disordered" evidence="2">
    <location>
        <begin position="1154"/>
        <end position="1198"/>
    </location>
</feature>
<evidence type="ECO:0000313" key="3">
    <source>
        <dbReference type="EMBL" id="OUS46061.1"/>
    </source>
</evidence>
<feature type="region of interest" description="Disordered" evidence="2">
    <location>
        <begin position="1392"/>
        <end position="1485"/>
    </location>
</feature>